<reference evidence="4" key="1">
    <citation type="submission" date="2019-06" db="EMBL/GenBank/DDBJ databases">
        <authorList>
            <person name="Le Quere A."/>
            <person name="Colella S."/>
        </authorList>
    </citation>
    <scope>NUCLEOTIDE SEQUENCE</scope>
    <source>
        <strain evidence="4">EmedicaeMD41</strain>
    </source>
</reference>
<protein>
    <recommendedName>
        <fullName evidence="3">Response regulatory domain-containing protein</fullName>
    </recommendedName>
</protein>
<dbReference type="RefSeq" id="WP_024324898.1">
    <property type="nucleotide sequence ID" value="NZ_CABFNB010000009.1"/>
</dbReference>
<dbReference type="SUPFAM" id="SSF52172">
    <property type="entry name" value="CheY-like"/>
    <property type="match status" value="1"/>
</dbReference>
<name>A0A508WRH4_9HYPH</name>
<keyword evidence="1 2" id="KW-0597">Phosphoprotein</keyword>
<evidence type="ECO:0000256" key="1">
    <source>
        <dbReference type="ARBA" id="ARBA00022553"/>
    </source>
</evidence>
<dbReference type="Proteomes" id="UP000507954">
    <property type="component" value="Unassembled WGS sequence"/>
</dbReference>
<evidence type="ECO:0000259" key="3">
    <source>
        <dbReference type="PROSITE" id="PS50110"/>
    </source>
</evidence>
<dbReference type="GO" id="GO:0000160">
    <property type="term" value="P:phosphorelay signal transduction system"/>
    <property type="evidence" value="ECO:0007669"/>
    <property type="project" value="InterPro"/>
</dbReference>
<accession>A0A508WRH4</accession>
<dbReference type="InterPro" id="IPR011006">
    <property type="entry name" value="CheY-like_superfamily"/>
</dbReference>
<dbReference type="Pfam" id="PF00072">
    <property type="entry name" value="Response_reg"/>
    <property type="match status" value="1"/>
</dbReference>
<dbReference type="PANTHER" id="PTHR44591">
    <property type="entry name" value="STRESS RESPONSE REGULATOR PROTEIN 1"/>
    <property type="match status" value="1"/>
</dbReference>
<dbReference type="PANTHER" id="PTHR44591:SF25">
    <property type="entry name" value="CHEMOTAXIS TWO-COMPONENT RESPONSE REGULATOR"/>
    <property type="match status" value="1"/>
</dbReference>
<feature type="domain" description="Response regulatory" evidence="3">
    <location>
        <begin position="8"/>
        <end position="122"/>
    </location>
</feature>
<dbReference type="PROSITE" id="PS50110">
    <property type="entry name" value="RESPONSE_REGULATORY"/>
    <property type="match status" value="1"/>
</dbReference>
<evidence type="ECO:0000256" key="2">
    <source>
        <dbReference type="PROSITE-ProRule" id="PRU00169"/>
    </source>
</evidence>
<dbReference type="InterPro" id="IPR001789">
    <property type="entry name" value="Sig_transdc_resp-reg_receiver"/>
</dbReference>
<dbReference type="Gene3D" id="3.40.50.2300">
    <property type="match status" value="1"/>
</dbReference>
<dbReference type="SMART" id="SM00448">
    <property type="entry name" value="REC"/>
    <property type="match status" value="1"/>
</dbReference>
<dbReference type="AlphaFoldDB" id="A0A508WRH4"/>
<feature type="modified residue" description="4-aspartylphosphate" evidence="2">
    <location>
        <position position="57"/>
    </location>
</feature>
<sequence>MPAAKDTTIAIIDDDQYLRESLQDLLETEGLESRLYGSAEEFLDRNGYDGVDCILADVRMTGMSGIELLRILRTKDGCPPVLIMTSYADDGMRATALRGGAKAFLAKPMDSRELIESILHATGD</sequence>
<dbReference type="EMBL" id="CABFNB010000009">
    <property type="protein sequence ID" value="VTZ59377.1"/>
    <property type="molecule type" value="Genomic_DNA"/>
</dbReference>
<dbReference type="InterPro" id="IPR050595">
    <property type="entry name" value="Bact_response_regulator"/>
</dbReference>
<proteinExistence type="predicted"/>
<evidence type="ECO:0000313" key="4">
    <source>
        <dbReference type="EMBL" id="VTZ59377.1"/>
    </source>
</evidence>
<gene>
    <name evidence="4" type="ORF">EMEDMD4_1060059</name>
</gene>
<organism evidence="4">
    <name type="scientific">Sinorhizobium medicae</name>
    <dbReference type="NCBI Taxonomy" id="110321"/>
    <lineage>
        <taxon>Bacteria</taxon>
        <taxon>Pseudomonadati</taxon>
        <taxon>Pseudomonadota</taxon>
        <taxon>Alphaproteobacteria</taxon>
        <taxon>Hyphomicrobiales</taxon>
        <taxon>Rhizobiaceae</taxon>
        <taxon>Sinorhizobium/Ensifer group</taxon>
        <taxon>Sinorhizobium</taxon>
    </lineage>
</organism>